<dbReference type="Gene3D" id="3.30.70.920">
    <property type="match status" value="1"/>
</dbReference>
<name>A0A844AQ72_9RHOB</name>
<keyword evidence="2" id="KW-0238">DNA-binding</keyword>
<accession>A0A844AQ72</accession>
<dbReference type="PRINTS" id="PR00033">
    <property type="entry name" value="HTHASNC"/>
</dbReference>
<dbReference type="Proteomes" id="UP000436694">
    <property type="component" value="Unassembled WGS sequence"/>
</dbReference>
<dbReference type="InterPro" id="IPR000485">
    <property type="entry name" value="AsnC-type_HTH_dom"/>
</dbReference>
<dbReference type="PROSITE" id="PS00519">
    <property type="entry name" value="HTH_ASNC_1"/>
    <property type="match status" value="1"/>
</dbReference>
<dbReference type="GO" id="GO:0043565">
    <property type="term" value="F:sequence-specific DNA binding"/>
    <property type="evidence" value="ECO:0007669"/>
    <property type="project" value="InterPro"/>
</dbReference>
<dbReference type="InterPro" id="IPR019887">
    <property type="entry name" value="Tscrpt_reg_AsnC/Lrp_C"/>
</dbReference>
<gene>
    <name evidence="5" type="ORF">GG681_03370</name>
</gene>
<evidence type="ECO:0000313" key="6">
    <source>
        <dbReference type="Proteomes" id="UP000436694"/>
    </source>
</evidence>
<reference evidence="5 6" key="1">
    <citation type="submission" date="2019-10" db="EMBL/GenBank/DDBJ databases">
        <title>Epibacterium sp. nov., isolated from seawater.</title>
        <authorList>
            <person name="Zhang X."/>
            <person name="Li N."/>
        </authorList>
    </citation>
    <scope>NUCLEOTIDE SEQUENCE [LARGE SCALE GENOMIC DNA]</scope>
    <source>
        <strain evidence="5 6">SM1969</strain>
    </source>
</reference>
<dbReference type="InterPro" id="IPR011008">
    <property type="entry name" value="Dimeric_a/b-barrel"/>
</dbReference>
<keyword evidence="6" id="KW-1185">Reference proteome</keyword>
<dbReference type="InterPro" id="IPR019885">
    <property type="entry name" value="Tscrpt_reg_HTH_AsnC-type_CS"/>
</dbReference>
<dbReference type="Gene3D" id="1.10.10.10">
    <property type="entry name" value="Winged helix-like DNA-binding domain superfamily/Winged helix DNA-binding domain"/>
    <property type="match status" value="1"/>
</dbReference>
<dbReference type="GO" id="GO:0043200">
    <property type="term" value="P:response to amino acid"/>
    <property type="evidence" value="ECO:0007669"/>
    <property type="project" value="TreeGrafter"/>
</dbReference>
<dbReference type="EMBL" id="WIXK01000001">
    <property type="protein sequence ID" value="MQY41667.1"/>
    <property type="molecule type" value="Genomic_DNA"/>
</dbReference>
<dbReference type="InterPro" id="IPR019888">
    <property type="entry name" value="Tscrpt_reg_AsnC-like"/>
</dbReference>
<dbReference type="Pfam" id="PF01037">
    <property type="entry name" value="AsnC_trans_reg"/>
    <property type="match status" value="1"/>
</dbReference>
<feature type="domain" description="HTH asnC-type" evidence="4">
    <location>
        <begin position="8"/>
        <end position="69"/>
    </location>
</feature>
<dbReference type="InterPro" id="IPR011991">
    <property type="entry name" value="ArsR-like_HTH"/>
</dbReference>
<evidence type="ECO:0000259" key="4">
    <source>
        <dbReference type="PROSITE" id="PS50956"/>
    </source>
</evidence>
<dbReference type="InterPro" id="IPR036390">
    <property type="entry name" value="WH_DNA-bd_sf"/>
</dbReference>
<dbReference type="CDD" id="cd00090">
    <property type="entry name" value="HTH_ARSR"/>
    <property type="match status" value="1"/>
</dbReference>
<dbReference type="GO" id="GO:0006355">
    <property type="term" value="P:regulation of DNA-templated transcription"/>
    <property type="evidence" value="ECO:0007669"/>
    <property type="project" value="UniProtKB-ARBA"/>
</dbReference>
<dbReference type="GO" id="GO:0005829">
    <property type="term" value="C:cytosol"/>
    <property type="evidence" value="ECO:0007669"/>
    <property type="project" value="TreeGrafter"/>
</dbReference>
<keyword evidence="1" id="KW-0805">Transcription regulation</keyword>
<dbReference type="SUPFAM" id="SSF46785">
    <property type="entry name" value="Winged helix' DNA-binding domain"/>
    <property type="match status" value="1"/>
</dbReference>
<evidence type="ECO:0000256" key="1">
    <source>
        <dbReference type="ARBA" id="ARBA00023015"/>
    </source>
</evidence>
<dbReference type="Pfam" id="PF13412">
    <property type="entry name" value="HTH_24"/>
    <property type="match status" value="1"/>
</dbReference>
<keyword evidence="3" id="KW-0804">Transcription</keyword>
<proteinExistence type="predicted"/>
<dbReference type="PANTHER" id="PTHR30154">
    <property type="entry name" value="LEUCINE-RESPONSIVE REGULATORY PROTEIN"/>
    <property type="match status" value="1"/>
</dbReference>
<sequence length="158" mass="17898">MTQDRDRLDDADRRILTTLQADGRLSNADLAEATGMSTSPCWRRTRRLEEEGYVQGYRAVLDRKRLGLGVLVFVSIQIDTHSDEEATAFEQAVAQYPQIVMCHSIGGGADFLLHVVCRDLDDYADFSMTHLRRMPGIKAMTSNFSLKEIKPFEGWPML</sequence>
<dbReference type="PROSITE" id="PS50956">
    <property type="entry name" value="HTH_ASNC_2"/>
    <property type="match status" value="1"/>
</dbReference>
<evidence type="ECO:0000256" key="2">
    <source>
        <dbReference type="ARBA" id="ARBA00023125"/>
    </source>
</evidence>
<dbReference type="SUPFAM" id="SSF54909">
    <property type="entry name" value="Dimeric alpha+beta barrel"/>
    <property type="match status" value="1"/>
</dbReference>
<evidence type="ECO:0000256" key="3">
    <source>
        <dbReference type="ARBA" id="ARBA00023163"/>
    </source>
</evidence>
<protein>
    <submittedName>
        <fullName evidence="5">Winged helix-turn-helix transcriptional regulator</fullName>
    </submittedName>
</protein>
<comment type="caution">
    <text evidence="5">The sequence shown here is derived from an EMBL/GenBank/DDBJ whole genome shotgun (WGS) entry which is preliminary data.</text>
</comment>
<evidence type="ECO:0000313" key="5">
    <source>
        <dbReference type="EMBL" id="MQY41667.1"/>
    </source>
</evidence>
<organism evidence="5 6">
    <name type="scientific">Tritonibacter aquimaris</name>
    <dbReference type="NCBI Taxonomy" id="2663379"/>
    <lineage>
        <taxon>Bacteria</taxon>
        <taxon>Pseudomonadati</taxon>
        <taxon>Pseudomonadota</taxon>
        <taxon>Alphaproteobacteria</taxon>
        <taxon>Rhodobacterales</taxon>
        <taxon>Paracoccaceae</taxon>
        <taxon>Tritonibacter</taxon>
    </lineage>
</organism>
<dbReference type="AlphaFoldDB" id="A0A844AQ72"/>
<dbReference type="RefSeq" id="WP_153545037.1">
    <property type="nucleotide sequence ID" value="NZ_WIXK01000001.1"/>
</dbReference>
<dbReference type="InterPro" id="IPR036388">
    <property type="entry name" value="WH-like_DNA-bd_sf"/>
</dbReference>
<dbReference type="SMART" id="SM00344">
    <property type="entry name" value="HTH_ASNC"/>
    <property type="match status" value="1"/>
</dbReference>
<dbReference type="PANTHER" id="PTHR30154:SF34">
    <property type="entry name" value="TRANSCRIPTIONAL REGULATOR AZLB"/>
    <property type="match status" value="1"/>
</dbReference>